<keyword evidence="2" id="KW-1185">Reference proteome</keyword>
<proteinExistence type="predicted"/>
<dbReference type="EMBL" id="RZGK01000012">
    <property type="protein sequence ID" value="KAF9695314.1"/>
    <property type="molecule type" value="Genomic_DNA"/>
</dbReference>
<name>A0A8H7IZR6_9PLEO</name>
<evidence type="ECO:0000313" key="2">
    <source>
        <dbReference type="Proteomes" id="UP000651452"/>
    </source>
</evidence>
<reference evidence="1" key="2">
    <citation type="submission" date="2020-09" db="EMBL/GenBank/DDBJ databases">
        <title>Reference genome assembly for Australian Ascochyta lentis isolate Al4.</title>
        <authorList>
            <person name="Lee R.C."/>
            <person name="Farfan-Caceres L.M."/>
            <person name="Debler J.W."/>
            <person name="Williams A.H."/>
            <person name="Henares B.M."/>
        </authorList>
    </citation>
    <scope>NUCLEOTIDE SEQUENCE</scope>
    <source>
        <strain evidence="1">Al4</strain>
    </source>
</reference>
<protein>
    <submittedName>
        <fullName evidence="1">Uncharacterized protein</fullName>
    </submittedName>
</protein>
<dbReference type="OrthoDB" id="3688820at2759"/>
<dbReference type="Proteomes" id="UP000651452">
    <property type="component" value="Unassembled WGS sequence"/>
</dbReference>
<sequence>MSEQRANSGGPRPERAFLDPHKAGLKSIQRYLQTAVDKAFVPTHPAEYTAVTVVLLHFDNDDLGIGDLERELGVVFRDWYGFRVQHHRLPSSGNPRLILTNILLKLINEGFADQGNLVVLVFSGHAQIKQETIGQNSRKVEKLHVGGRVWNGMLTGNTLKWNDVVEVFEGCEADVLHIMDCCYAAEAAIPYAEMLAATSATEMASSDIATSFTRALIEQLKRFSSSGTSVANLFSHMMAERKALKLTYTPVYDPRPGEKPSIFLKPKGSSVKKNVITQATGKSPRILLTAHLEASLNPGDVNELEKWMTTFIPKTVQNVQVKLEGFFDADSGVMLFTVPIDIWSQLEPSGAFTYVGVVHSRNRLLRPPIALPVLGSRPVAATGENIRPSDETTK</sequence>
<accession>A0A8H7IZR6</accession>
<organism evidence="1 2">
    <name type="scientific">Ascochyta lentis</name>
    <dbReference type="NCBI Taxonomy" id="205686"/>
    <lineage>
        <taxon>Eukaryota</taxon>
        <taxon>Fungi</taxon>
        <taxon>Dikarya</taxon>
        <taxon>Ascomycota</taxon>
        <taxon>Pezizomycotina</taxon>
        <taxon>Dothideomycetes</taxon>
        <taxon>Pleosporomycetidae</taxon>
        <taxon>Pleosporales</taxon>
        <taxon>Pleosporineae</taxon>
        <taxon>Didymellaceae</taxon>
        <taxon>Ascochyta</taxon>
    </lineage>
</organism>
<dbReference type="AlphaFoldDB" id="A0A8H7IZR6"/>
<reference evidence="1" key="1">
    <citation type="submission" date="2018-12" db="EMBL/GenBank/DDBJ databases">
        <authorList>
            <person name="Syme R.A."/>
            <person name="Farfan-Caceres L."/>
            <person name="Lichtenzveig J."/>
        </authorList>
    </citation>
    <scope>NUCLEOTIDE SEQUENCE</scope>
    <source>
        <strain evidence="1">Al4</strain>
    </source>
</reference>
<evidence type="ECO:0000313" key="1">
    <source>
        <dbReference type="EMBL" id="KAF9695314.1"/>
    </source>
</evidence>
<gene>
    <name evidence="1" type="ORF">EKO04_007111</name>
</gene>
<comment type="caution">
    <text evidence="1">The sequence shown here is derived from an EMBL/GenBank/DDBJ whole genome shotgun (WGS) entry which is preliminary data.</text>
</comment>